<evidence type="ECO:0000256" key="1">
    <source>
        <dbReference type="ARBA" id="ARBA00002920"/>
    </source>
</evidence>
<evidence type="ECO:0000256" key="13">
    <source>
        <dbReference type="ARBA" id="ARBA00023136"/>
    </source>
</evidence>
<name>A0A4Z2DRK9_SCHJA</name>
<keyword evidence="6" id="KW-0813">Transport</keyword>
<comment type="subunit">
    <text evidence="4">Mammalian complex I is composed of 45 different subunits.</text>
</comment>
<dbReference type="OrthoDB" id="13598at2759"/>
<evidence type="ECO:0000256" key="4">
    <source>
        <dbReference type="ARBA" id="ARBA00011790"/>
    </source>
</evidence>
<dbReference type="Proteomes" id="UP000311919">
    <property type="component" value="Unassembled WGS sequence"/>
</dbReference>
<accession>A0A4Z2DRK9</accession>
<organism evidence="17 18">
    <name type="scientific">Schistosoma japonicum</name>
    <name type="common">Blood fluke</name>
    <dbReference type="NCBI Taxonomy" id="6182"/>
    <lineage>
        <taxon>Eukaryota</taxon>
        <taxon>Metazoa</taxon>
        <taxon>Spiralia</taxon>
        <taxon>Lophotrochozoa</taxon>
        <taxon>Platyhelminthes</taxon>
        <taxon>Trematoda</taxon>
        <taxon>Digenea</taxon>
        <taxon>Strigeidida</taxon>
        <taxon>Schistosomatoidea</taxon>
        <taxon>Schistosomatidae</taxon>
        <taxon>Schistosoma</taxon>
    </lineage>
</organism>
<proteinExistence type="inferred from homology"/>
<evidence type="ECO:0000256" key="3">
    <source>
        <dbReference type="ARBA" id="ARBA00009508"/>
    </source>
</evidence>
<evidence type="ECO:0000256" key="2">
    <source>
        <dbReference type="ARBA" id="ARBA00004443"/>
    </source>
</evidence>
<protein>
    <recommendedName>
        <fullName evidence="5">NADH dehydrogenase [ubiquinone] 1 beta subcomplex subunit 9</fullName>
    </recommendedName>
    <alternativeName>
        <fullName evidence="14">Complex I-B22</fullName>
    </alternativeName>
    <alternativeName>
        <fullName evidence="15">NADH-ubiquinone oxidoreductase B22 subunit</fullName>
    </alternativeName>
</protein>
<keyword evidence="17" id="KW-0830">Ubiquinone</keyword>
<comment type="function">
    <text evidence="1">Accessory subunit of the mitochondrial membrane respiratory chain NADH dehydrogenase (Complex I), that is believed to be not involved in catalysis. Complex I functions in the transfer of electrons from NADH to the respiratory chain. The immediate electron acceptor for the enzyme is believed to be ubiquinone.</text>
</comment>
<dbReference type="InterPro" id="IPR045292">
    <property type="entry name" value="Complex1_LYR_NDUFB9_LYRM3"/>
</dbReference>
<dbReference type="PANTHER" id="PTHR12868">
    <property type="entry name" value="NADH-UBIQUINONE OXIDOREDUCTASE B22 SUBUNIT"/>
    <property type="match status" value="1"/>
</dbReference>
<dbReference type="GO" id="GO:0006120">
    <property type="term" value="P:mitochondrial electron transport, NADH to ubiquinone"/>
    <property type="evidence" value="ECO:0007669"/>
    <property type="project" value="InterPro"/>
</dbReference>
<evidence type="ECO:0000256" key="12">
    <source>
        <dbReference type="ARBA" id="ARBA00023128"/>
    </source>
</evidence>
<comment type="similarity">
    <text evidence="3">Belongs to the complex I LYR family.</text>
</comment>
<gene>
    <name evidence="17" type="ORF">EWB00_009402</name>
</gene>
<dbReference type="STRING" id="6182.A0A4Z2DRK9"/>
<keyword evidence="10" id="KW-0249">Electron transport</keyword>
<keyword evidence="13" id="KW-0472">Membrane</keyword>
<dbReference type="InterPro" id="IPR008011">
    <property type="entry name" value="Complex1_LYR_dom"/>
</dbReference>
<evidence type="ECO:0000256" key="15">
    <source>
        <dbReference type="ARBA" id="ARBA00032528"/>
    </source>
</evidence>
<evidence type="ECO:0000256" key="9">
    <source>
        <dbReference type="ARBA" id="ARBA00022792"/>
    </source>
</evidence>
<keyword evidence="18" id="KW-1185">Reference proteome</keyword>
<keyword evidence="8" id="KW-0679">Respiratory chain</keyword>
<sequence length="183" mass="21548">MKKSVSLNKSIEKILDIPSACYDINGTNPGMSVSTVPPHLRSRLISHGQKVCQLYKAALNDLKSKHSTILDYRYHAVLIRARFEENRNIKDEILARKLVEDGWNEFERVRSTFQFKYPTSPKGAAFQREPSFEDCLYDTWHPLEKQQYPDYFARREKRKKKFIEAWVKRYGSEDEKICLQLVT</sequence>
<feature type="domain" description="Complex 1 LYR protein" evidence="16">
    <location>
        <begin position="49"/>
        <end position="107"/>
    </location>
</feature>
<keyword evidence="11" id="KW-0007">Acetylation</keyword>
<evidence type="ECO:0000313" key="17">
    <source>
        <dbReference type="EMBL" id="TNN19194.1"/>
    </source>
</evidence>
<evidence type="ECO:0000256" key="5">
    <source>
        <dbReference type="ARBA" id="ARBA00018684"/>
    </source>
</evidence>
<evidence type="ECO:0000256" key="11">
    <source>
        <dbReference type="ARBA" id="ARBA00022990"/>
    </source>
</evidence>
<keyword evidence="9" id="KW-0999">Mitochondrion inner membrane</keyword>
<evidence type="ECO:0000313" key="18">
    <source>
        <dbReference type="Proteomes" id="UP000311919"/>
    </source>
</evidence>
<evidence type="ECO:0000256" key="14">
    <source>
        <dbReference type="ARBA" id="ARBA00030192"/>
    </source>
</evidence>
<evidence type="ECO:0000256" key="6">
    <source>
        <dbReference type="ARBA" id="ARBA00022448"/>
    </source>
</evidence>
<dbReference type="GO" id="GO:0005743">
    <property type="term" value="C:mitochondrial inner membrane"/>
    <property type="evidence" value="ECO:0007669"/>
    <property type="project" value="UniProtKB-SubCell"/>
</dbReference>
<dbReference type="EMBL" id="SKCS01000055">
    <property type="protein sequence ID" value="TNN19194.1"/>
    <property type="molecule type" value="Genomic_DNA"/>
</dbReference>
<dbReference type="CDD" id="cd20263">
    <property type="entry name" value="Complex1_LYR_NDUFB9_LYRM3"/>
    <property type="match status" value="1"/>
</dbReference>
<dbReference type="PANTHER" id="PTHR12868:SF0">
    <property type="entry name" value="NADH DEHYDROGENASE [UBIQUINONE] 1 BETA SUBCOMPLEX SUBUNIT 9"/>
    <property type="match status" value="1"/>
</dbReference>
<dbReference type="InterPro" id="IPR033034">
    <property type="entry name" value="NDUFB9"/>
</dbReference>
<dbReference type="EMBL" id="SKCS01000055">
    <property type="protein sequence ID" value="TNN19192.1"/>
    <property type="molecule type" value="Genomic_DNA"/>
</dbReference>
<dbReference type="AlphaFoldDB" id="A0A4Z2DRK9"/>
<comment type="caution">
    <text evidence="17">The sequence shown here is derived from an EMBL/GenBank/DDBJ whole genome shotgun (WGS) entry which is preliminary data.</text>
</comment>
<dbReference type="EMBL" id="SKCS01000055">
    <property type="protein sequence ID" value="TNN19188.1"/>
    <property type="molecule type" value="Genomic_DNA"/>
</dbReference>
<keyword evidence="7" id="KW-0597">Phosphoprotein</keyword>
<dbReference type="Pfam" id="PF05347">
    <property type="entry name" value="Complex1_LYR"/>
    <property type="match status" value="1"/>
</dbReference>
<evidence type="ECO:0000256" key="7">
    <source>
        <dbReference type="ARBA" id="ARBA00022553"/>
    </source>
</evidence>
<comment type="subcellular location">
    <subcellularLocation>
        <location evidence="2">Mitochondrion inner membrane</location>
        <topology evidence="2">Peripheral membrane protein</topology>
        <orientation evidence="2">Matrix side</orientation>
    </subcellularLocation>
</comment>
<evidence type="ECO:0000256" key="10">
    <source>
        <dbReference type="ARBA" id="ARBA00022982"/>
    </source>
</evidence>
<evidence type="ECO:0000256" key="8">
    <source>
        <dbReference type="ARBA" id="ARBA00022660"/>
    </source>
</evidence>
<evidence type="ECO:0000259" key="16">
    <source>
        <dbReference type="Pfam" id="PF05347"/>
    </source>
</evidence>
<keyword evidence="12" id="KW-0496">Mitochondrion</keyword>
<reference evidence="17 18" key="1">
    <citation type="submission" date="2019-03" db="EMBL/GenBank/DDBJ databases">
        <title>An improved genome assembly of the fluke Schistosoma japonicum.</title>
        <authorList>
            <person name="Hu W."/>
            <person name="Luo F."/>
            <person name="Yin M."/>
            <person name="Mo X."/>
            <person name="Sun C."/>
            <person name="Wu Q."/>
            <person name="Zhu B."/>
            <person name="Xiang M."/>
            <person name="Wang J."/>
            <person name="Wang Y."/>
            <person name="Zhang T."/>
            <person name="Xu B."/>
            <person name="Zheng H."/>
            <person name="Feng Z."/>
        </authorList>
    </citation>
    <scope>NUCLEOTIDE SEQUENCE [LARGE SCALE GENOMIC DNA]</scope>
    <source>
        <strain evidence="17">HuSjv2</strain>
        <tissue evidence="17">Worms</tissue>
    </source>
</reference>